<feature type="domain" description="TNase-like" evidence="4">
    <location>
        <begin position="36"/>
        <end position="161"/>
    </location>
</feature>
<protein>
    <recommendedName>
        <fullName evidence="4">TNase-like domain-containing protein</fullName>
    </recommendedName>
</protein>
<dbReference type="Pfam" id="PF00565">
    <property type="entry name" value="SNase"/>
    <property type="match status" value="1"/>
</dbReference>
<gene>
    <name evidence="5" type="ORF">AVDCRST_MAG13-1730</name>
</gene>
<keyword evidence="2" id="KW-0255">Endonuclease</keyword>
<evidence type="ECO:0000259" key="4">
    <source>
        <dbReference type="PROSITE" id="PS50830"/>
    </source>
</evidence>
<dbReference type="SMART" id="SM00318">
    <property type="entry name" value="SNc"/>
    <property type="match status" value="1"/>
</dbReference>
<dbReference type="Gene3D" id="2.40.50.90">
    <property type="match status" value="1"/>
</dbReference>
<organism evidence="5">
    <name type="scientific">uncultured Solirubrobacteraceae bacterium</name>
    <dbReference type="NCBI Taxonomy" id="1162706"/>
    <lineage>
        <taxon>Bacteria</taxon>
        <taxon>Bacillati</taxon>
        <taxon>Actinomycetota</taxon>
        <taxon>Thermoleophilia</taxon>
        <taxon>Solirubrobacterales</taxon>
        <taxon>Solirubrobacteraceae</taxon>
        <taxon>environmental samples</taxon>
    </lineage>
</organism>
<evidence type="ECO:0000256" key="3">
    <source>
        <dbReference type="ARBA" id="ARBA00022801"/>
    </source>
</evidence>
<dbReference type="SUPFAM" id="SSF50199">
    <property type="entry name" value="Staphylococcal nuclease"/>
    <property type="match status" value="1"/>
</dbReference>
<sequence length="166" mass="18242">MRPRTVATWLVLLAAALVLGGRLESGPLAAGPEHAEAVEDRVVRVVDGDTVHLARTGRARLIGVDTPEVHGERECFGPAASRFARRRLRGRAVVVRGDVEPRDRYGRRLVYLFLDGRLFNAELVREGYATALEIRPNTRHAARLAAEERRARARGAGLWSACSASL</sequence>
<dbReference type="PROSITE" id="PS50830">
    <property type="entry name" value="TNASE_3"/>
    <property type="match status" value="1"/>
</dbReference>
<evidence type="ECO:0000256" key="2">
    <source>
        <dbReference type="ARBA" id="ARBA00022759"/>
    </source>
</evidence>
<dbReference type="PANTHER" id="PTHR12302:SF3">
    <property type="entry name" value="SERINE_THREONINE-PROTEIN KINASE 31"/>
    <property type="match status" value="1"/>
</dbReference>
<proteinExistence type="predicted"/>
<keyword evidence="3" id="KW-0378">Hydrolase</keyword>
<dbReference type="InterPro" id="IPR016071">
    <property type="entry name" value="Staphylococal_nuclease_OB-fold"/>
</dbReference>
<name>A0A6J4S6X9_9ACTN</name>
<dbReference type="GO" id="GO:0016787">
    <property type="term" value="F:hydrolase activity"/>
    <property type="evidence" value="ECO:0007669"/>
    <property type="project" value="UniProtKB-KW"/>
</dbReference>
<dbReference type="EMBL" id="CADCVO010000274">
    <property type="protein sequence ID" value="CAA9491339.1"/>
    <property type="molecule type" value="Genomic_DNA"/>
</dbReference>
<dbReference type="GO" id="GO:0004519">
    <property type="term" value="F:endonuclease activity"/>
    <property type="evidence" value="ECO:0007669"/>
    <property type="project" value="UniProtKB-KW"/>
</dbReference>
<keyword evidence="1" id="KW-0540">Nuclease</keyword>
<dbReference type="PANTHER" id="PTHR12302">
    <property type="entry name" value="EBNA2 BINDING PROTEIN P100"/>
    <property type="match status" value="1"/>
</dbReference>
<evidence type="ECO:0000313" key="5">
    <source>
        <dbReference type="EMBL" id="CAA9491339.1"/>
    </source>
</evidence>
<dbReference type="AlphaFoldDB" id="A0A6J4S6X9"/>
<dbReference type="InterPro" id="IPR035437">
    <property type="entry name" value="SNase_OB-fold_sf"/>
</dbReference>
<accession>A0A6J4S6X9</accession>
<reference evidence="5" key="1">
    <citation type="submission" date="2020-02" db="EMBL/GenBank/DDBJ databases">
        <authorList>
            <person name="Meier V. D."/>
        </authorList>
    </citation>
    <scope>NUCLEOTIDE SEQUENCE</scope>
    <source>
        <strain evidence="5">AVDCRST_MAG13</strain>
    </source>
</reference>
<evidence type="ECO:0000256" key="1">
    <source>
        <dbReference type="ARBA" id="ARBA00022722"/>
    </source>
</evidence>